<comment type="similarity">
    <text evidence="1">Belongs to the ARG7 family.</text>
</comment>
<reference evidence="2 3" key="1">
    <citation type="journal article" date="2014" name="PLoS ONE">
        <title>Global Analysis of Gene Expression Profiles in Physic Nut (Jatropha curcas L.) Seedlings Exposed to Salt Stress.</title>
        <authorList>
            <person name="Zhang L."/>
            <person name="Zhang C."/>
            <person name="Wu P."/>
            <person name="Chen Y."/>
            <person name="Li M."/>
            <person name="Jiang H."/>
            <person name="Wu G."/>
        </authorList>
    </citation>
    <scope>NUCLEOTIDE SEQUENCE [LARGE SCALE GENOMIC DNA]</scope>
    <source>
        <strain evidence="3">cv. GZQX0401</strain>
        <tissue evidence="2">Young leaves</tissue>
    </source>
</reference>
<keyword evidence="3" id="KW-1185">Reference proteome</keyword>
<name>A0A067KQG9_JATCU</name>
<dbReference type="OrthoDB" id="625231at2759"/>
<gene>
    <name evidence="2" type="ORF">JCGZ_11095</name>
</gene>
<dbReference type="EMBL" id="KK914525">
    <property type="protein sequence ID" value="KDP34545.1"/>
    <property type="molecule type" value="Genomic_DNA"/>
</dbReference>
<dbReference type="PANTHER" id="PTHR31929">
    <property type="entry name" value="SAUR-LIKE AUXIN-RESPONSIVE PROTEIN FAMILY-RELATED"/>
    <property type="match status" value="1"/>
</dbReference>
<proteinExistence type="inferred from homology"/>
<evidence type="ECO:0000313" key="3">
    <source>
        <dbReference type="Proteomes" id="UP000027138"/>
    </source>
</evidence>
<dbReference type="Pfam" id="PF02519">
    <property type="entry name" value="Auxin_inducible"/>
    <property type="match status" value="1"/>
</dbReference>
<sequence>MATTLLGNLSKQILRRSVFVPNKAASRCSDVPKGFLAVYIGELEKKRFVVPISYLKEPSFQDLLNKAEEEFGFDHPMGGLTIPCREEAFLHVTSNLKTRS</sequence>
<protein>
    <submittedName>
        <fullName evidence="2">Uncharacterized protein</fullName>
    </submittedName>
</protein>
<evidence type="ECO:0000256" key="1">
    <source>
        <dbReference type="ARBA" id="ARBA00006974"/>
    </source>
</evidence>
<dbReference type="InterPro" id="IPR003676">
    <property type="entry name" value="SAUR_fam"/>
</dbReference>
<accession>A0A067KQG9</accession>
<dbReference type="AlphaFoldDB" id="A0A067KQG9"/>
<dbReference type="Proteomes" id="UP000027138">
    <property type="component" value="Unassembled WGS sequence"/>
</dbReference>
<dbReference type="STRING" id="180498.A0A067KQG9"/>
<organism evidence="2 3">
    <name type="scientific">Jatropha curcas</name>
    <name type="common">Barbados nut</name>
    <dbReference type="NCBI Taxonomy" id="180498"/>
    <lineage>
        <taxon>Eukaryota</taxon>
        <taxon>Viridiplantae</taxon>
        <taxon>Streptophyta</taxon>
        <taxon>Embryophyta</taxon>
        <taxon>Tracheophyta</taxon>
        <taxon>Spermatophyta</taxon>
        <taxon>Magnoliopsida</taxon>
        <taxon>eudicotyledons</taxon>
        <taxon>Gunneridae</taxon>
        <taxon>Pentapetalae</taxon>
        <taxon>rosids</taxon>
        <taxon>fabids</taxon>
        <taxon>Malpighiales</taxon>
        <taxon>Euphorbiaceae</taxon>
        <taxon>Crotonoideae</taxon>
        <taxon>Jatropheae</taxon>
        <taxon>Jatropha</taxon>
    </lineage>
</organism>
<evidence type="ECO:0000313" key="2">
    <source>
        <dbReference type="EMBL" id="KDP34545.1"/>
    </source>
</evidence>
<dbReference type="GO" id="GO:0009733">
    <property type="term" value="P:response to auxin"/>
    <property type="evidence" value="ECO:0007669"/>
    <property type="project" value="InterPro"/>
</dbReference>